<accession>A0A4S8LXM9</accession>
<name>A0A4S8LXM9_DENBC</name>
<protein>
    <recommendedName>
        <fullName evidence="1">S-Me-THD-like C-terminal domain-containing protein</fullName>
    </recommendedName>
</protein>
<organism evidence="2 3">
    <name type="scientific">Dendrothele bispora (strain CBS 962.96)</name>
    <dbReference type="NCBI Taxonomy" id="1314807"/>
    <lineage>
        <taxon>Eukaryota</taxon>
        <taxon>Fungi</taxon>
        <taxon>Dikarya</taxon>
        <taxon>Basidiomycota</taxon>
        <taxon>Agaricomycotina</taxon>
        <taxon>Agaricomycetes</taxon>
        <taxon>Agaricomycetidae</taxon>
        <taxon>Agaricales</taxon>
        <taxon>Agaricales incertae sedis</taxon>
        <taxon>Dendrothele</taxon>
    </lineage>
</organism>
<gene>
    <name evidence="2" type="ORF">K435DRAFT_798937</name>
</gene>
<reference evidence="2 3" key="1">
    <citation type="journal article" date="2019" name="Nat. Ecol. Evol.">
        <title>Megaphylogeny resolves global patterns of mushroom evolution.</title>
        <authorList>
            <person name="Varga T."/>
            <person name="Krizsan K."/>
            <person name="Foldi C."/>
            <person name="Dima B."/>
            <person name="Sanchez-Garcia M."/>
            <person name="Sanchez-Ramirez S."/>
            <person name="Szollosi G.J."/>
            <person name="Szarkandi J.G."/>
            <person name="Papp V."/>
            <person name="Albert L."/>
            <person name="Andreopoulos W."/>
            <person name="Angelini C."/>
            <person name="Antonin V."/>
            <person name="Barry K.W."/>
            <person name="Bougher N.L."/>
            <person name="Buchanan P."/>
            <person name="Buyck B."/>
            <person name="Bense V."/>
            <person name="Catcheside P."/>
            <person name="Chovatia M."/>
            <person name="Cooper J."/>
            <person name="Damon W."/>
            <person name="Desjardin D."/>
            <person name="Finy P."/>
            <person name="Geml J."/>
            <person name="Haridas S."/>
            <person name="Hughes K."/>
            <person name="Justo A."/>
            <person name="Karasinski D."/>
            <person name="Kautmanova I."/>
            <person name="Kiss B."/>
            <person name="Kocsube S."/>
            <person name="Kotiranta H."/>
            <person name="LaButti K.M."/>
            <person name="Lechner B.E."/>
            <person name="Liimatainen K."/>
            <person name="Lipzen A."/>
            <person name="Lukacs Z."/>
            <person name="Mihaltcheva S."/>
            <person name="Morgado L.N."/>
            <person name="Niskanen T."/>
            <person name="Noordeloos M.E."/>
            <person name="Ohm R.A."/>
            <person name="Ortiz-Santana B."/>
            <person name="Ovrebo C."/>
            <person name="Racz N."/>
            <person name="Riley R."/>
            <person name="Savchenko A."/>
            <person name="Shiryaev A."/>
            <person name="Soop K."/>
            <person name="Spirin V."/>
            <person name="Szebenyi C."/>
            <person name="Tomsovsky M."/>
            <person name="Tulloss R.E."/>
            <person name="Uehling J."/>
            <person name="Grigoriev I.V."/>
            <person name="Vagvolgyi C."/>
            <person name="Papp T."/>
            <person name="Martin F.M."/>
            <person name="Miettinen O."/>
            <person name="Hibbett D.S."/>
            <person name="Nagy L.G."/>
        </authorList>
    </citation>
    <scope>NUCLEOTIDE SEQUENCE [LARGE SCALE GENOMIC DNA]</scope>
    <source>
        <strain evidence="2 3">CBS 962.96</strain>
    </source>
</reference>
<dbReference type="Pfam" id="PF20906">
    <property type="entry name" value="S-Me-THD_C"/>
    <property type="match status" value="1"/>
</dbReference>
<dbReference type="OrthoDB" id="5404895at2759"/>
<dbReference type="InterPro" id="IPR048350">
    <property type="entry name" value="S-Me-THD-like_C"/>
</dbReference>
<proteinExistence type="predicted"/>
<keyword evidence="3" id="KW-1185">Reference proteome</keyword>
<dbReference type="AlphaFoldDB" id="A0A4S8LXM9"/>
<dbReference type="SUPFAM" id="SSF160991">
    <property type="entry name" value="CV3147-like"/>
    <property type="match status" value="1"/>
</dbReference>
<evidence type="ECO:0000259" key="1">
    <source>
        <dbReference type="Pfam" id="PF20906"/>
    </source>
</evidence>
<feature type="domain" description="S-Me-THD-like C-terminal" evidence="1">
    <location>
        <begin position="18"/>
        <end position="108"/>
    </location>
</feature>
<sequence length="118" mass="13233">MKVTDQRLLGNGNDDSDAIPDKLLKIQNGKCLFIGKILTPHRVIGRFTWGEIWIARLRDDRVEDASSASVVNEEGDDQMIISFQNENLNLAAYVEKHDGSKSMVAIVPLCWIPRVTPI</sequence>
<dbReference type="EMBL" id="ML179224">
    <property type="protein sequence ID" value="THU94439.1"/>
    <property type="molecule type" value="Genomic_DNA"/>
</dbReference>
<evidence type="ECO:0000313" key="2">
    <source>
        <dbReference type="EMBL" id="THU94439.1"/>
    </source>
</evidence>
<evidence type="ECO:0000313" key="3">
    <source>
        <dbReference type="Proteomes" id="UP000297245"/>
    </source>
</evidence>
<dbReference type="Proteomes" id="UP000297245">
    <property type="component" value="Unassembled WGS sequence"/>
</dbReference>